<evidence type="ECO:0000313" key="8">
    <source>
        <dbReference type="Proteomes" id="UP001279734"/>
    </source>
</evidence>
<dbReference type="EMBL" id="BSYO01000007">
    <property type="protein sequence ID" value="GMH07811.1"/>
    <property type="molecule type" value="Genomic_DNA"/>
</dbReference>
<dbReference type="GO" id="GO:0003700">
    <property type="term" value="F:DNA-binding transcription factor activity"/>
    <property type="evidence" value="ECO:0007669"/>
    <property type="project" value="InterPro"/>
</dbReference>
<dbReference type="InterPro" id="IPR044810">
    <property type="entry name" value="WRKY_plant"/>
</dbReference>
<evidence type="ECO:0000256" key="2">
    <source>
        <dbReference type="ARBA" id="ARBA00023015"/>
    </source>
</evidence>
<dbReference type="Pfam" id="PF03106">
    <property type="entry name" value="WRKY"/>
    <property type="match status" value="1"/>
</dbReference>
<protein>
    <recommendedName>
        <fullName evidence="6">WRKY domain-containing protein</fullName>
    </recommendedName>
</protein>
<dbReference type="SUPFAM" id="SSF118290">
    <property type="entry name" value="WRKY DNA-binding domain"/>
    <property type="match status" value="1"/>
</dbReference>
<accession>A0AAD3SBF7</accession>
<dbReference type="Proteomes" id="UP001279734">
    <property type="component" value="Unassembled WGS sequence"/>
</dbReference>
<name>A0AAD3SBF7_NEPGR</name>
<evidence type="ECO:0000256" key="3">
    <source>
        <dbReference type="ARBA" id="ARBA00023125"/>
    </source>
</evidence>
<dbReference type="PANTHER" id="PTHR31282">
    <property type="entry name" value="WRKY TRANSCRIPTION FACTOR 21-RELATED"/>
    <property type="match status" value="1"/>
</dbReference>
<organism evidence="7 8">
    <name type="scientific">Nepenthes gracilis</name>
    <name type="common">Slender pitcher plant</name>
    <dbReference type="NCBI Taxonomy" id="150966"/>
    <lineage>
        <taxon>Eukaryota</taxon>
        <taxon>Viridiplantae</taxon>
        <taxon>Streptophyta</taxon>
        <taxon>Embryophyta</taxon>
        <taxon>Tracheophyta</taxon>
        <taxon>Spermatophyta</taxon>
        <taxon>Magnoliopsida</taxon>
        <taxon>eudicotyledons</taxon>
        <taxon>Gunneridae</taxon>
        <taxon>Pentapetalae</taxon>
        <taxon>Caryophyllales</taxon>
        <taxon>Nepenthaceae</taxon>
        <taxon>Nepenthes</taxon>
    </lineage>
</organism>
<keyword evidence="2" id="KW-0805">Transcription regulation</keyword>
<keyword evidence="4" id="KW-0804">Transcription</keyword>
<dbReference type="InterPro" id="IPR036576">
    <property type="entry name" value="WRKY_dom_sf"/>
</dbReference>
<keyword evidence="3" id="KW-0238">DNA-binding</keyword>
<evidence type="ECO:0000256" key="5">
    <source>
        <dbReference type="ARBA" id="ARBA00023242"/>
    </source>
</evidence>
<sequence>MEVEVANKVALESGHRVLNLLVCEKQDQFQYRNLMAHTDDAVFKFKRVVSLLGKGFNYARARRFNKFPSSSPSNLPRNIFMESPHCKPNHSLQMSLTTCCGNPKAQNSIQIAQKKLADDLSLDINLSVKPPIQIAQTKRLQSVRFLQPQPPLHKHQLQKMLLEQQQLKNSHADMTHSNCSHGINLKFECSSCIQTMSSLSFMSSLSMDGSAAGNSFQLIGVPKSSEQNSRESTRFGGSGKCHCSKRRKLRIKRLIKVPAISNKVADIPADEYSWRKYGQKPIKGSPYPRGYYKCSTMRGCPARKHVERCLEDPSMINVSYEGEHNHSRSLPSHSAHK</sequence>
<dbReference type="GO" id="GO:0043565">
    <property type="term" value="F:sequence-specific DNA binding"/>
    <property type="evidence" value="ECO:0007669"/>
    <property type="project" value="InterPro"/>
</dbReference>
<feature type="domain" description="WRKY" evidence="6">
    <location>
        <begin position="263"/>
        <end position="329"/>
    </location>
</feature>
<evidence type="ECO:0000256" key="4">
    <source>
        <dbReference type="ARBA" id="ARBA00023163"/>
    </source>
</evidence>
<dbReference type="AlphaFoldDB" id="A0AAD3SBF7"/>
<evidence type="ECO:0000313" key="7">
    <source>
        <dbReference type="EMBL" id="GMH07811.1"/>
    </source>
</evidence>
<comment type="caution">
    <text evidence="7">The sequence shown here is derived from an EMBL/GenBank/DDBJ whole genome shotgun (WGS) entry which is preliminary data.</text>
</comment>
<proteinExistence type="predicted"/>
<dbReference type="InterPro" id="IPR018872">
    <property type="entry name" value="Zn-cluster-dom"/>
</dbReference>
<dbReference type="InterPro" id="IPR003657">
    <property type="entry name" value="WRKY_dom"/>
</dbReference>
<comment type="subcellular location">
    <subcellularLocation>
        <location evidence="1">Nucleus</location>
    </subcellularLocation>
</comment>
<keyword evidence="8" id="KW-1185">Reference proteome</keyword>
<dbReference type="Pfam" id="PF10533">
    <property type="entry name" value="Plant_zn_clust"/>
    <property type="match status" value="1"/>
</dbReference>
<evidence type="ECO:0000259" key="6">
    <source>
        <dbReference type="PROSITE" id="PS50811"/>
    </source>
</evidence>
<gene>
    <name evidence="7" type="ORF">Nepgr_009651</name>
</gene>
<dbReference type="PROSITE" id="PS50811">
    <property type="entry name" value="WRKY"/>
    <property type="match status" value="1"/>
</dbReference>
<dbReference type="GO" id="GO:0005634">
    <property type="term" value="C:nucleus"/>
    <property type="evidence" value="ECO:0007669"/>
    <property type="project" value="UniProtKB-SubCell"/>
</dbReference>
<keyword evidence="5" id="KW-0539">Nucleus</keyword>
<dbReference type="FunFam" id="2.20.25.80:FF:000004">
    <property type="entry name" value="WRKY transcription factor 65"/>
    <property type="match status" value="1"/>
</dbReference>
<dbReference type="GO" id="GO:0005516">
    <property type="term" value="F:calmodulin binding"/>
    <property type="evidence" value="ECO:0007669"/>
    <property type="project" value="UniProtKB-ARBA"/>
</dbReference>
<dbReference type="SMART" id="SM00774">
    <property type="entry name" value="WRKY"/>
    <property type="match status" value="1"/>
</dbReference>
<reference evidence="7" key="1">
    <citation type="submission" date="2023-05" db="EMBL/GenBank/DDBJ databases">
        <title>Nepenthes gracilis genome sequencing.</title>
        <authorList>
            <person name="Fukushima K."/>
        </authorList>
    </citation>
    <scope>NUCLEOTIDE SEQUENCE</scope>
    <source>
        <strain evidence="7">SING2019-196</strain>
    </source>
</reference>
<dbReference type="Gene3D" id="2.20.25.80">
    <property type="entry name" value="WRKY domain"/>
    <property type="match status" value="1"/>
</dbReference>
<evidence type="ECO:0000256" key="1">
    <source>
        <dbReference type="ARBA" id="ARBA00004123"/>
    </source>
</evidence>